<geneLocation type="plasmid" evidence="2 3">
    <name>pMAQU02</name>
</geneLocation>
<dbReference type="HOGENOM" id="CLU_2167947_0_0_6"/>
<gene>
    <name evidence="2" type="ordered locus">Maqu_4096</name>
</gene>
<evidence type="ECO:0000313" key="3">
    <source>
        <dbReference type="Proteomes" id="UP000000998"/>
    </source>
</evidence>
<evidence type="ECO:0000313" key="2">
    <source>
        <dbReference type="EMBL" id="ABM21366.1"/>
    </source>
</evidence>
<protein>
    <submittedName>
        <fullName evidence="2">Uncharacterized protein</fullName>
    </submittedName>
</protein>
<dbReference type="KEGG" id="maq:Maqu_4096"/>
<dbReference type="RefSeq" id="WP_011783401.1">
    <property type="nucleotide sequence ID" value="NC_008739.1"/>
</dbReference>
<organism evidence="2 3">
    <name type="scientific">Marinobacter nauticus (strain ATCC 700491 / DSM 11845 / VT8)</name>
    <name type="common">Marinobacter aquaeolei</name>
    <dbReference type="NCBI Taxonomy" id="351348"/>
    <lineage>
        <taxon>Bacteria</taxon>
        <taxon>Pseudomonadati</taxon>
        <taxon>Pseudomonadota</taxon>
        <taxon>Gammaproteobacteria</taxon>
        <taxon>Pseudomonadales</taxon>
        <taxon>Marinobacteraceae</taxon>
        <taxon>Marinobacter</taxon>
    </lineage>
</organism>
<keyword evidence="2" id="KW-0614">Plasmid</keyword>
<evidence type="ECO:0000256" key="1">
    <source>
        <dbReference type="SAM" id="MobiDB-lite"/>
    </source>
</evidence>
<dbReference type="EMBL" id="CP000516">
    <property type="protein sequence ID" value="ABM21366.1"/>
    <property type="molecule type" value="Genomic_DNA"/>
</dbReference>
<name>A1U8P7_MARN8</name>
<dbReference type="OrthoDB" id="5893955at2"/>
<accession>A1U8P7</accession>
<sequence>MNRAEKEMLKKRTAEREGLSEEECRKLDELNKLVHDVHYELFPEEYDAMMDSIADANDRRRGINPMSVDYTEKVNARRKERGVPPLGANGLPTDDSSWEVAREEALRRVNTKET</sequence>
<feature type="region of interest" description="Disordered" evidence="1">
    <location>
        <begin position="1"/>
        <end position="22"/>
    </location>
</feature>
<reference evidence="3" key="1">
    <citation type="journal article" date="2011" name="Appl. Environ. Microbiol.">
        <title>Genomic potential of Marinobacter aquaeolei, a biogeochemical 'opportunitroph'.</title>
        <authorList>
            <person name="Singer E."/>
            <person name="Webb E.A."/>
            <person name="Nelson W.C."/>
            <person name="Heidelberg J.F."/>
            <person name="Ivanova N."/>
            <person name="Pati A."/>
            <person name="Edwards K.J."/>
        </authorList>
    </citation>
    <scope>NUCLEOTIDE SEQUENCE [LARGE SCALE GENOMIC DNA]</scope>
    <source>
        <strain evidence="3">ATCC 700491 / DSM 11845 / VT8</strain>
    </source>
</reference>
<proteinExistence type="predicted"/>
<dbReference type="AlphaFoldDB" id="A1U8P7"/>
<dbReference type="Proteomes" id="UP000000998">
    <property type="component" value="Plasmid pMAQU02"/>
</dbReference>
<feature type="region of interest" description="Disordered" evidence="1">
    <location>
        <begin position="74"/>
        <end position="100"/>
    </location>
</feature>